<protein>
    <submittedName>
        <fullName evidence="1">Uncharacterized protein</fullName>
    </submittedName>
</protein>
<sequence>MSDEIQFTGFGIEIIKRSERYYLRYDAGELVVKMVEIEITEDEATRARCSEKDAYEVILARQLRDQH</sequence>
<gene>
    <name evidence="1" type="ORF">C0Z19_07655</name>
</gene>
<evidence type="ECO:0000313" key="1">
    <source>
        <dbReference type="EMBL" id="PMS26108.1"/>
    </source>
</evidence>
<dbReference type="AlphaFoldDB" id="A0A2N7W9M2"/>
<dbReference type="RefSeq" id="WP_102609208.1">
    <property type="nucleotide sequence ID" value="NZ_CADIKD010000008.1"/>
</dbReference>
<accession>A0A2N7W9M2</accession>
<evidence type="ECO:0000313" key="2">
    <source>
        <dbReference type="Proteomes" id="UP000235347"/>
    </source>
</evidence>
<organism evidence="1 2">
    <name type="scientific">Trinickia soli</name>
    <dbReference type="NCBI Taxonomy" id="380675"/>
    <lineage>
        <taxon>Bacteria</taxon>
        <taxon>Pseudomonadati</taxon>
        <taxon>Pseudomonadota</taxon>
        <taxon>Betaproteobacteria</taxon>
        <taxon>Burkholderiales</taxon>
        <taxon>Burkholderiaceae</taxon>
        <taxon>Trinickia</taxon>
    </lineage>
</organism>
<dbReference type="Proteomes" id="UP000235347">
    <property type="component" value="Unassembled WGS sequence"/>
</dbReference>
<reference evidence="1 2" key="1">
    <citation type="submission" date="2018-01" db="EMBL/GenBank/DDBJ databases">
        <title>Whole genome analyses suggest that Burkholderia sensu lato contains two further novel genera in the rhizoxinica-symbiotica group Mycetohabitans gen. nov., and Trinickia gen. nov.: implications for the evolution of diazotrophy and nodulation in the Burkholderiaceae.</title>
        <authorList>
            <person name="Estrada-de los Santos P."/>
            <person name="Palmer M."/>
            <person name="Chavez-Ramirez B."/>
            <person name="Beukes C."/>
            <person name="Steenkamp E.T."/>
            <person name="Hirsch A.M."/>
            <person name="Manyaka P."/>
            <person name="Maluk M."/>
            <person name="Lafos M."/>
            <person name="Crook M."/>
            <person name="Gross E."/>
            <person name="Simon M.F."/>
            <person name="Bueno dos Reis Junior F."/>
            <person name="Poole P.S."/>
            <person name="Venter S.N."/>
            <person name="James E.K."/>
        </authorList>
    </citation>
    <scope>NUCLEOTIDE SEQUENCE [LARGE SCALE GENOMIC DNA]</scope>
    <source>
        <strain evidence="1 2">GP25-8</strain>
    </source>
</reference>
<keyword evidence="2" id="KW-1185">Reference proteome</keyword>
<proteinExistence type="predicted"/>
<name>A0A2N7W9M2_9BURK</name>
<comment type="caution">
    <text evidence="1">The sequence shown here is derived from an EMBL/GenBank/DDBJ whole genome shotgun (WGS) entry which is preliminary data.</text>
</comment>
<dbReference type="EMBL" id="PNYB01000005">
    <property type="protein sequence ID" value="PMS26108.1"/>
    <property type="molecule type" value="Genomic_DNA"/>
</dbReference>